<dbReference type="Proteomes" id="UP000034738">
    <property type="component" value="Unassembled WGS sequence"/>
</dbReference>
<accession>A0A0G0K3G3</accession>
<organism evidence="1 2">
    <name type="scientific">Candidatus Woesebacteria bacterium GW2011_GWB1_38_5</name>
    <dbReference type="NCBI Taxonomy" id="1618568"/>
    <lineage>
        <taxon>Bacteria</taxon>
        <taxon>Candidatus Woeseibacteriota</taxon>
    </lineage>
</organism>
<sequence>MIKLIKRVTYKKQFGVQSNEADKLVQNSVGVVATEIDPGDIFFATTNKILKKNITLPELLFIELSTISQPQKRTKPGKFPISDCSKCLNNSQYPKLPLNLRSAFDIIIVCPRNEHISRQKEKE</sequence>
<dbReference type="EMBL" id="LBUY01000030">
    <property type="protein sequence ID" value="KKQ74253.1"/>
    <property type="molecule type" value="Genomic_DNA"/>
</dbReference>
<reference evidence="1 2" key="1">
    <citation type="journal article" date="2015" name="Nature">
        <title>rRNA introns, odd ribosomes, and small enigmatic genomes across a large radiation of phyla.</title>
        <authorList>
            <person name="Brown C.T."/>
            <person name="Hug L.A."/>
            <person name="Thomas B.C."/>
            <person name="Sharon I."/>
            <person name="Castelle C.J."/>
            <person name="Singh A."/>
            <person name="Wilkins M.J."/>
            <person name="Williams K.H."/>
            <person name="Banfield J.F."/>
        </authorList>
    </citation>
    <scope>NUCLEOTIDE SEQUENCE [LARGE SCALE GENOMIC DNA]</scope>
</reference>
<evidence type="ECO:0000313" key="2">
    <source>
        <dbReference type="Proteomes" id="UP000034738"/>
    </source>
</evidence>
<proteinExistence type="predicted"/>
<evidence type="ECO:0000313" key="1">
    <source>
        <dbReference type="EMBL" id="KKQ74253.1"/>
    </source>
</evidence>
<gene>
    <name evidence="1" type="ORF">US95_C0030G0008</name>
</gene>
<comment type="caution">
    <text evidence="1">The sequence shown here is derived from an EMBL/GenBank/DDBJ whole genome shotgun (WGS) entry which is preliminary data.</text>
</comment>
<dbReference type="AlphaFoldDB" id="A0A0G0K3G3"/>
<protein>
    <submittedName>
        <fullName evidence="1">Uncharacterized protein</fullName>
    </submittedName>
</protein>
<name>A0A0G0K3G3_9BACT</name>